<dbReference type="Pfam" id="PF03466">
    <property type="entry name" value="LysR_substrate"/>
    <property type="match status" value="1"/>
</dbReference>
<protein>
    <submittedName>
        <fullName evidence="6">Transcriptional regulator, LysR family</fullName>
    </submittedName>
</protein>
<evidence type="ECO:0000259" key="5">
    <source>
        <dbReference type="PROSITE" id="PS50931"/>
    </source>
</evidence>
<dbReference type="STRING" id="576117.SAMN04488138_104161"/>
<dbReference type="PANTHER" id="PTHR30537">
    <property type="entry name" value="HTH-TYPE TRANSCRIPTIONAL REGULATOR"/>
    <property type="match status" value="1"/>
</dbReference>
<dbReference type="InterPro" id="IPR036388">
    <property type="entry name" value="WH-like_DNA-bd_sf"/>
</dbReference>
<dbReference type="PANTHER" id="PTHR30537:SF74">
    <property type="entry name" value="HTH-TYPE TRANSCRIPTIONAL REGULATOR TRPI"/>
    <property type="match status" value="1"/>
</dbReference>
<evidence type="ECO:0000313" key="7">
    <source>
        <dbReference type="Proteomes" id="UP000183299"/>
    </source>
</evidence>
<dbReference type="Proteomes" id="UP000183299">
    <property type="component" value="Unassembled WGS sequence"/>
</dbReference>
<evidence type="ECO:0000256" key="4">
    <source>
        <dbReference type="ARBA" id="ARBA00023163"/>
    </source>
</evidence>
<reference evidence="6 7" key="1">
    <citation type="submission" date="2016-10" db="EMBL/GenBank/DDBJ databases">
        <authorList>
            <person name="de Groot N.N."/>
        </authorList>
    </citation>
    <scope>NUCLEOTIDE SEQUENCE [LARGE SCALE GENOMIC DNA]</scope>
    <source>
        <strain evidence="6 7">CGMCC 1.8891</strain>
    </source>
</reference>
<dbReference type="SUPFAM" id="SSF46785">
    <property type="entry name" value="Winged helix' DNA-binding domain"/>
    <property type="match status" value="1"/>
</dbReference>
<accession>A0A1I3QWM9</accession>
<dbReference type="EMBL" id="FORY01000004">
    <property type="protein sequence ID" value="SFJ38584.1"/>
    <property type="molecule type" value="Genomic_DNA"/>
</dbReference>
<dbReference type="SUPFAM" id="SSF53850">
    <property type="entry name" value="Periplasmic binding protein-like II"/>
    <property type="match status" value="1"/>
</dbReference>
<keyword evidence="3" id="KW-0238">DNA-binding</keyword>
<evidence type="ECO:0000256" key="1">
    <source>
        <dbReference type="ARBA" id="ARBA00009437"/>
    </source>
</evidence>
<feature type="domain" description="HTH lysR-type" evidence="5">
    <location>
        <begin position="6"/>
        <end position="63"/>
    </location>
</feature>
<dbReference type="Gene3D" id="1.10.10.10">
    <property type="entry name" value="Winged helix-like DNA-binding domain superfamily/Winged helix DNA-binding domain"/>
    <property type="match status" value="1"/>
</dbReference>
<dbReference type="InterPro" id="IPR000847">
    <property type="entry name" value="LysR_HTH_N"/>
</dbReference>
<sequence length="304" mass="33683">MISRHLPFAGLTAFRAAALHKTLAKAGASLNVSQPAMSRRLKELENDLGCPLFDRSTKPVSLTPEGRELLDALQHGFGIVESTTDRLRQKTAVPCVTITGPTGFLNYWFLHRLNEINQAFPDINIKVIDSDTSGSDLIGDIDIRFISSASDQPLHREGEQIFNEAVFAAASPAYLAQRGGVDLRRFTQDLVFLSVDAGDRWYSWDVFFKNLGAPEQHPRRKVEFNSYSLLVNSMLAGHGVGLAWEGLLDTYFDTGALVRLSDVQLATNRGYYLFLRDDRKASAKVRKVGEWILSAATAEHSIAV</sequence>
<dbReference type="Pfam" id="PF00126">
    <property type="entry name" value="HTH_1"/>
    <property type="match status" value="1"/>
</dbReference>
<dbReference type="OrthoDB" id="9813056at2"/>
<dbReference type="InterPro" id="IPR058163">
    <property type="entry name" value="LysR-type_TF_proteobact-type"/>
</dbReference>
<dbReference type="GO" id="GO:0043565">
    <property type="term" value="F:sequence-specific DNA binding"/>
    <property type="evidence" value="ECO:0007669"/>
    <property type="project" value="TreeGrafter"/>
</dbReference>
<dbReference type="RefSeq" id="WP_066601404.1">
    <property type="nucleotide sequence ID" value="NZ_FORY01000004.1"/>
</dbReference>
<dbReference type="GeneID" id="98664516"/>
<dbReference type="AlphaFoldDB" id="A0A1I3QWM9"/>
<dbReference type="Gene3D" id="3.40.190.290">
    <property type="match status" value="1"/>
</dbReference>
<dbReference type="PRINTS" id="PR00039">
    <property type="entry name" value="HTHLYSR"/>
</dbReference>
<proteinExistence type="inferred from homology"/>
<keyword evidence="2" id="KW-0805">Transcription regulation</keyword>
<keyword evidence="7" id="KW-1185">Reference proteome</keyword>
<name>A0A1I3QWM9_9RHOB</name>
<evidence type="ECO:0000313" key="6">
    <source>
        <dbReference type="EMBL" id="SFJ38584.1"/>
    </source>
</evidence>
<comment type="similarity">
    <text evidence="1">Belongs to the LysR transcriptional regulatory family.</text>
</comment>
<evidence type="ECO:0000256" key="2">
    <source>
        <dbReference type="ARBA" id="ARBA00023015"/>
    </source>
</evidence>
<keyword evidence="4" id="KW-0804">Transcription</keyword>
<evidence type="ECO:0000256" key="3">
    <source>
        <dbReference type="ARBA" id="ARBA00023125"/>
    </source>
</evidence>
<dbReference type="GO" id="GO:0006351">
    <property type="term" value="P:DNA-templated transcription"/>
    <property type="evidence" value="ECO:0007669"/>
    <property type="project" value="TreeGrafter"/>
</dbReference>
<gene>
    <name evidence="6" type="ORF">SAMN04488138_104161</name>
</gene>
<organism evidence="6 7">
    <name type="scientific">Celeribacter halophilus</name>
    <dbReference type="NCBI Taxonomy" id="576117"/>
    <lineage>
        <taxon>Bacteria</taxon>
        <taxon>Pseudomonadati</taxon>
        <taxon>Pseudomonadota</taxon>
        <taxon>Alphaproteobacteria</taxon>
        <taxon>Rhodobacterales</taxon>
        <taxon>Roseobacteraceae</taxon>
        <taxon>Celeribacter</taxon>
    </lineage>
</organism>
<dbReference type="InterPro" id="IPR036390">
    <property type="entry name" value="WH_DNA-bd_sf"/>
</dbReference>
<dbReference type="PROSITE" id="PS50931">
    <property type="entry name" value="HTH_LYSR"/>
    <property type="match status" value="1"/>
</dbReference>
<dbReference type="InterPro" id="IPR005119">
    <property type="entry name" value="LysR_subst-bd"/>
</dbReference>
<dbReference type="GO" id="GO:0003700">
    <property type="term" value="F:DNA-binding transcription factor activity"/>
    <property type="evidence" value="ECO:0007669"/>
    <property type="project" value="InterPro"/>
</dbReference>